<reference evidence="1 2" key="1">
    <citation type="submission" date="2024-02" db="EMBL/GenBank/DDBJ databases">
        <title>A novel Gemmatimonadota bacterium.</title>
        <authorList>
            <person name="Du Z.-J."/>
            <person name="Ye Y.-Q."/>
        </authorList>
    </citation>
    <scope>NUCLEOTIDE SEQUENCE [LARGE SCALE GENOMIC DNA]</scope>
    <source>
        <strain evidence="1 2">DH-20</strain>
    </source>
</reference>
<protein>
    <submittedName>
        <fullName evidence="1">Carboxypeptidase regulatory-like domain-containing protein</fullName>
    </submittedName>
</protein>
<proteinExistence type="predicted"/>
<evidence type="ECO:0000313" key="1">
    <source>
        <dbReference type="EMBL" id="MEK9501017.1"/>
    </source>
</evidence>
<dbReference type="Gene3D" id="2.60.40.1120">
    <property type="entry name" value="Carboxypeptidase-like, regulatory domain"/>
    <property type="match status" value="2"/>
</dbReference>
<organism evidence="1 2">
    <name type="scientific">Gaopeijia maritima</name>
    <dbReference type="NCBI Taxonomy" id="3119007"/>
    <lineage>
        <taxon>Bacteria</taxon>
        <taxon>Pseudomonadati</taxon>
        <taxon>Gemmatimonadota</taxon>
        <taxon>Longimicrobiia</taxon>
        <taxon>Gaopeijiales</taxon>
        <taxon>Gaopeijiaceae</taxon>
        <taxon>Gaopeijia</taxon>
    </lineage>
</organism>
<comment type="caution">
    <text evidence="1">The sequence shown here is derived from an EMBL/GenBank/DDBJ whole genome shotgun (WGS) entry which is preliminary data.</text>
</comment>
<gene>
    <name evidence="1" type="ORF">WI372_08515</name>
</gene>
<dbReference type="SUPFAM" id="SSF49464">
    <property type="entry name" value="Carboxypeptidase regulatory domain-like"/>
    <property type="match status" value="2"/>
</dbReference>
<evidence type="ECO:0000313" key="2">
    <source>
        <dbReference type="Proteomes" id="UP001484239"/>
    </source>
</evidence>
<dbReference type="Proteomes" id="UP001484239">
    <property type="component" value="Unassembled WGS sequence"/>
</dbReference>
<dbReference type="EMBL" id="JBBHLI010000004">
    <property type="protein sequence ID" value="MEK9501017.1"/>
    <property type="molecule type" value="Genomic_DNA"/>
</dbReference>
<accession>A0ABU9E8F8</accession>
<keyword evidence="2" id="KW-1185">Reference proteome</keyword>
<dbReference type="RefSeq" id="WP_405276992.1">
    <property type="nucleotide sequence ID" value="NZ_JBBHLI010000004.1"/>
</dbReference>
<dbReference type="InterPro" id="IPR008969">
    <property type="entry name" value="CarboxyPept-like_regulatory"/>
</dbReference>
<dbReference type="Pfam" id="PF13620">
    <property type="entry name" value="CarboxypepD_reg"/>
    <property type="match status" value="2"/>
</dbReference>
<sequence length="576" mass="61997">MPYIHCMRRLLFFVFIGLLLALAIGSGSLRAQTVQGVRGSVAEEGSGRPVGGAFVTVVDAAGERIAGGLTSNDGTFLIDVPRPGDFRVRADRIGFQRIDGVRVTIPPGRLVEVELQAPAQAIVIEGVQVESGRRCDLRPESGRQTALLWDEARKALEIALWTDGGGNFVYDAESWVRRYDERGRQLVSERVDRRTHVGRHAFRALSPEQLADEGFVQGTLEEGRSYYAPDAAVLLSDAFLGTHCFQVVDDEGRLGLAFEPVPGRDQPEVEGTLWFAEGTARLDRLEYGYLNVEEAVDDRFGGEVQFEALPGGAWIVREWEIRMPVMAAQRGAFGPARLRVDAVEAAGGRVIEVRDATEPRPIGSWDDDEGWVRGTVVDSTTGRPLEGAVVFISGTNRSARTDDFGDFELSGVPEGAYTLLVDHPRIGELGIVSPTVPVEVDPGEVVTARLELPSIRGLVADACGRVGGAAPDPTAAALAGVVRTGGAEPGELTVRVSWTQVERVSSAGIGSAETQADIVPDRLGRWGVCRIPVDTTVRVEVIRGEVTGEPVIVGRMEAGESRWLLVESPATESSGD</sequence>
<name>A0ABU9E8F8_9BACT</name>